<evidence type="ECO:0000313" key="3">
    <source>
        <dbReference type="EMBL" id="ASF48568.1"/>
    </source>
</evidence>
<dbReference type="Proteomes" id="UP000237423">
    <property type="component" value="Unassembled WGS sequence"/>
</dbReference>
<dbReference type="PANTHER" id="PTHR33215:SF13">
    <property type="entry name" value="PROTEIN DISTAL ANTENNA"/>
    <property type="match status" value="1"/>
</dbReference>
<keyword evidence="2" id="KW-0175">Coiled coil</keyword>
<comment type="similarity">
    <text evidence="1">Belongs to the transposase 8 family.</text>
</comment>
<proteinExistence type="inferred from homology"/>
<dbReference type="InterPro" id="IPR051839">
    <property type="entry name" value="RD_transcriptional_regulator"/>
</dbReference>
<organism evidence="3 5">
    <name type="scientific">Methylovulum psychrotolerans</name>
    <dbReference type="NCBI Taxonomy" id="1704499"/>
    <lineage>
        <taxon>Bacteria</taxon>
        <taxon>Pseudomonadati</taxon>
        <taxon>Pseudomonadota</taxon>
        <taxon>Gammaproteobacteria</taxon>
        <taxon>Methylococcales</taxon>
        <taxon>Methylococcaceae</taxon>
        <taxon>Methylovulum</taxon>
    </lineage>
</organism>
<evidence type="ECO:0000313" key="6">
    <source>
        <dbReference type="Proteomes" id="UP000237423"/>
    </source>
</evidence>
<dbReference type="EMBL" id="CP022129">
    <property type="protein sequence ID" value="ASF48568.1"/>
    <property type="molecule type" value="Genomic_DNA"/>
</dbReference>
<name>A0A1Z4C4Z7_9GAMM</name>
<keyword evidence="5" id="KW-1185">Reference proteome</keyword>
<dbReference type="OrthoDB" id="9810995at2"/>
<protein>
    <submittedName>
        <fullName evidence="4">Transposase</fullName>
    </submittedName>
</protein>
<evidence type="ECO:0000313" key="5">
    <source>
        <dbReference type="Proteomes" id="UP000197019"/>
    </source>
</evidence>
<dbReference type="GO" id="GO:0003677">
    <property type="term" value="F:DNA binding"/>
    <property type="evidence" value="ECO:0007669"/>
    <property type="project" value="InterPro"/>
</dbReference>
<dbReference type="PANTHER" id="PTHR33215">
    <property type="entry name" value="PROTEIN DISTAL ANTENNA"/>
    <property type="match status" value="1"/>
</dbReference>
<dbReference type="Pfam" id="PF01527">
    <property type="entry name" value="HTH_Tnp_1"/>
    <property type="match status" value="1"/>
</dbReference>
<dbReference type="Gene3D" id="1.10.10.60">
    <property type="entry name" value="Homeodomain-like"/>
    <property type="match status" value="1"/>
</dbReference>
<dbReference type="InterPro" id="IPR009057">
    <property type="entry name" value="Homeodomain-like_sf"/>
</dbReference>
<evidence type="ECO:0000256" key="2">
    <source>
        <dbReference type="SAM" id="Coils"/>
    </source>
</evidence>
<evidence type="ECO:0000256" key="1">
    <source>
        <dbReference type="ARBA" id="ARBA00009964"/>
    </source>
</evidence>
<dbReference type="SUPFAM" id="SSF46689">
    <property type="entry name" value="Homeodomain-like"/>
    <property type="match status" value="1"/>
</dbReference>
<dbReference type="Proteomes" id="UP000197019">
    <property type="component" value="Chromosome"/>
</dbReference>
<dbReference type="EMBL" id="PGFZ01000009">
    <property type="protein sequence ID" value="POZ50586.1"/>
    <property type="molecule type" value="Genomic_DNA"/>
</dbReference>
<dbReference type="RefSeq" id="WP_088621430.1">
    <property type="nucleotide sequence ID" value="NZ_CP022129.1"/>
</dbReference>
<dbReference type="GO" id="GO:0006313">
    <property type="term" value="P:DNA transposition"/>
    <property type="evidence" value="ECO:0007669"/>
    <property type="project" value="InterPro"/>
</dbReference>
<dbReference type="KEGG" id="mpsy:CEK71_22315"/>
<dbReference type="GO" id="GO:0004803">
    <property type="term" value="F:transposase activity"/>
    <property type="evidence" value="ECO:0007669"/>
    <property type="project" value="InterPro"/>
</dbReference>
<gene>
    <name evidence="4" type="ORF">AADEFJLK_03479</name>
    <name evidence="3" type="ORF">CEK71_22315</name>
</gene>
<reference evidence="3 5" key="1">
    <citation type="submission" date="2017-06" db="EMBL/GenBank/DDBJ databases">
        <title>Genome Sequencing of the methanotroph Methylovulum psychrotolerants str. HV10-M2 isolated from a high-altitude environment.</title>
        <authorList>
            <person name="Mateos-Rivera A."/>
        </authorList>
    </citation>
    <scope>NUCLEOTIDE SEQUENCE [LARGE SCALE GENOMIC DNA]</scope>
    <source>
        <strain evidence="3 5">HV10_M2</strain>
    </source>
</reference>
<dbReference type="AlphaFoldDB" id="A0A1Z4C4Z7"/>
<sequence>MSQEKAKTYSAEFRESAVKLANESDKPIAQTARDLGVNENTLHTWINKYSRPLAQDKTVRTDDHLYEELKRLKKENARLIEERDLLKKAAAYFAKEQR</sequence>
<reference evidence="4 6" key="2">
    <citation type="submission" date="2017-11" db="EMBL/GenBank/DDBJ databases">
        <title>Draft Genome Sequence of Methylobacter psychrotolerans Sph1T, an Obligate Methanotroph from Low-Temperature Environments.</title>
        <authorList>
            <person name="Oshkin I.Y."/>
            <person name="Miroshnikov K."/>
            <person name="Belova S.E."/>
            <person name="Korzhenkov A."/>
            <person name="Toshchakov S.V."/>
            <person name="Dedysh S.N."/>
        </authorList>
    </citation>
    <scope>NUCLEOTIDE SEQUENCE [LARGE SCALE GENOMIC DNA]</scope>
    <source>
        <strain evidence="4 6">Sph1</strain>
    </source>
</reference>
<dbReference type="InterPro" id="IPR002514">
    <property type="entry name" value="Transposase_8"/>
</dbReference>
<feature type="coiled-coil region" evidence="2">
    <location>
        <begin position="62"/>
        <end position="89"/>
    </location>
</feature>
<accession>A0A1Z4C4Z7</accession>
<evidence type="ECO:0000313" key="4">
    <source>
        <dbReference type="EMBL" id="POZ50586.1"/>
    </source>
</evidence>